<feature type="transmembrane region" description="Helical" evidence="11">
    <location>
        <begin position="224"/>
        <end position="250"/>
    </location>
</feature>
<evidence type="ECO:0000256" key="6">
    <source>
        <dbReference type="ARBA" id="ARBA00022692"/>
    </source>
</evidence>
<dbReference type="GO" id="GO:0005886">
    <property type="term" value="C:plasma membrane"/>
    <property type="evidence" value="ECO:0007669"/>
    <property type="project" value="UniProtKB-SubCell"/>
</dbReference>
<sequence length="291" mass="31422">MIGPFIRLTLRGVADLRLHPFAQLLTLLAVGMVTLLTGLILLGMHNVNQELLKSRGKVEFQIYWKAGAGDAQVEKDWQSVRAMDHLDSFKTFTPRTALTELATALGETGDFAWLAENNPLPYSGLAAFAVPPEAQSEGWAADLLTRLKSMPGVDKVNYTPFQADLAQGWRTLTHMVVWPVLGFLALVVSLVVHNTIKLSLLTRMDEVEILSLVGASPAYIRWPLLIGGLVQGILGAGLGVGLLAATHSAIADALNFPPFLIQLQFLPPSQILALSGAVTLVSILSSWVAIK</sequence>
<evidence type="ECO:0000256" key="10">
    <source>
        <dbReference type="PIRNR" id="PIRNR003097"/>
    </source>
</evidence>
<evidence type="ECO:0000256" key="1">
    <source>
        <dbReference type="ARBA" id="ARBA00004651"/>
    </source>
</evidence>
<evidence type="ECO:0000256" key="7">
    <source>
        <dbReference type="ARBA" id="ARBA00022989"/>
    </source>
</evidence>
<keyword evidence="15" id="KW-1185">Reference proteome</keyword>
<feature type="transmembrane region" description="Helical" evidence="11">
    <location>
        <begin position="176"/>
        <end position="196"/>
    </location>
</feature>
<evidence type="ECO:0000256" key="4">
    <source>
        <dbReference type="ARBA" id="ARBA00022475"/>
    </source>
</evidence>
<dbReference type="Proteomes" id="UP000181901">
    <property type="component" value="Unassembled WGS sequence"/>
</dbReference>
<keyword evidence="8 10" id="KW-0472">Membrane</keyword>
<proteinExistence type="inferred from homology"/>
<dbReference type="Pfam" id="PF18075">
    <property type="entry name" value="FtsX_ECD"/>
    <property type="match status" value="1"/>
</dbReference>
<accession>A0A1J5MTH7</accession>
<dbReference type="PANTHER" id="PTHR47755">
    <property type="entry name" value="CELL DIVISION PROTEIN FTSX"/>
    <property type="match status" value="1"/>
</dbReference>
<dbReference type="InterPro" id="IPR040690">
    <property type="entry name" value="FtsX_ECD"/>
</dbReference>
<comment type="subcellular location">
    <subcellularLocation>
        <location evidence="1">Cell membrane</location>
        <topology evidence="1">Multi-pass membrane protein</topology>
    </subcellularLocation>
</comment>
<evidence type="ECO:0000256" key="3">
    <source>
        <dbReference type="ARBA" id="ARBA00021907"/>
    </source>
</evidence>
<feature type="transmembrane region" description="Helical" evidence="11">
    <location>
        <begin position="21"/>
        <end position="44"/>
    </location>
</feature>
<keyword evidence="4 10" id="KW-1003">Cell membrane</keyword>
<dbReference type="OrthoDB" id="9813411at2"/>
<evidence type="ECO:0000256" key="11">
    <source>
        <dbReference type="SAM" id="Phobius"/>
    </source>
</evidence>
<dbReference type="PANTHER" id="PTHR47755:SF1">
    <property type="entry name" value="CELL DIVISION PROTEIN FTSX"/>
    <property type="match status" value="1"/>
</dbReference>
<dbReference type="AlphaFoldDB" id="A0A1J5MTH7"/>
<evidence type="ECO:0000313" key="14">
    <source>
        <dbReference type="EMBL" id="OIQ49925.1"/>
    </source>
</evidence>
<dbReference type="Pfam" id="PF02687">
    <property type="entry name" value="FtsX"/>
    <property type="match status" value="1"/>
</dbReference>
<comment type="caution">
    <text evidence="14">The sequence shown here is derived from an EMBL/GenBank/DDBJ whole genome shotgun (WGS) entry which is preliminary data.</text>
</comment>
<feature type="domain" description="FtsX extracellular" evidence="13">
    <location>
        <begin position="58"/>
        <end position="156"/>
    </location>
</feature>
<evidence type="ECO:0000256" key="8">
    <source>
        <dbReference type="ARBA" id="ARBA00023136"/>
    </source>
</evidence>
<name>A0A1J5MTH7_9BACT</name>
<keyword evidence="9 10" id="KW-0131">Cell cycle</keyword>
<dbReference type="PIRSF" id="PIRSF003097">
    <property type="entry name" value="FtsX"/>
    <property type="match status" value="1"/>
</dbReference>
<dbReference type="GO" id="GO:0051301">
    <property type="term" value="P:cell division"/>
    <property type="evidence" value="ECO:0007669"/>
    <property type="project" value="UniProtKB-KW"/>
</dbReference>
<comment type="similarity">
    <text evidence="2 10">Belongs to the ABC-4 integral membrane protein family. FtsX subfamily.</text>
</comment>
<protein>
    <recommendedName>
        <fullName evidence="3 10">Cell division protein FtsX</fullName>
    </recommendedName>
</protein>
<evidence type="ECO:0000256" key="5">
    <source>
        <dbReference type="ARBA" id="ARBA00022618"/>
    </source>
</evidence>
<gene>
    <name evidence="14" type="primary">ftsX</name>
    <name evidence="14" type="ORF">BerOc1_01853</name>
</gene>
<evidence type="ECO:0000256" key="2">
    <source>
        <dbReference type="ARBA" id="ARBA00007379"/>
    </source>
</evidence>
<feature type="domain" description="ABC3 transporter permease C-terminal" evidence="12">
    <location>
        <begin position="181"/>
        <end position="290"/>
    </location>
</feature>
<feature type="transmembrane region" description="Helical" evidence="11">
    <location>
        <begin position="270"/>
        <end position="290"/>
    </location>
</feature>
<keyword evidence="5 10" id="KW-0132">Cell division</keyword>
<dbReference type="InterPro" id="IPR003838">
    <property type="entry name" value="ABC3_permease_C"/>
</dbReference>
<reference evidence="14 15" key="1">
    <citation type="submission" date="2015-09" db="EMBL/GenBank/DDBJ databases">
        <title>Genome of Desulfovibrio dechloracetivorans BerOc1, a mercury methylating strain isolated from highly hydrocarbons and metals contaminated coastal sediments.</title>
        <authorList>
            <person name="Goni Urriza M."/>
            <person name="Gassie C."/>
            <person name="Bouchez O."/>
            <person name="Klopp C."/>
            <person name="Ranchou-Peyruse A."/>
            <person name="Remy G."/>
        </authorList>
    </citation>
    <scope>NUCLEOTIDE SEQUENCE [LARGE SCALE GENOMIC DNA]</scope>
    <source>
        <strain evidence="14 15">BerOc1</strain>
    </source>
</reference>
<evidence type="ECO:0000256" key="9">
    <source>
        <dbReference type="ARBA" id="ARBA00023306"/>
    </source>
</evidence>
<evidence type="ECO:0000259" key="13">
    <source>
        <dbReference type="Pfam" id="PF18075"/>
    </source>
</evidence>
<dbReference type="EMBL" id="LKAQ01000004">
    <property type="protein sequence ID" value="OIQ49925.1"/>
    <property type="molecule type" value="Genomic_DNA"/>
</dbReference>
<keyword evidence="6 11" id="KW-0812">Transmembrane</keyword>
<dbReference type="RefSeq" id="WP_071545404.1">
    <property type="nucleotide sequence ID" value="NZ_LKAQ01000004.1"/>
</dbReference>
<evidence type="ECO:0000313" key="15">
    <source>
        <dbReference type="Proteomes" id="UP000181901"/>
    </source>
</evidence>
<organism evidence="14 15">
    <name type="scientific">Pseudodesulfovibrio hydrargyri</name>
    <dbReference type="NCBI Taxonomy" id="2125990"/>
    <lineage>
        <taxon>Bacteria</taxon>
        <taxon>Pseudomonadati</taxon>
        <taxon>Thermodesulfobacteriota</taxon>
        <taxon>Desulfovibrionia</taxon>
        <taxon>Desulfovibrionales</taxon>
        <taxon>Desulfovibrionaceae</taxon>
    </lineage>
</organism>
<dbReference type="InterPro" id="IPR004513">
    <property type="entry name" value="FtsX"/>
</dbReference>
<keyword evidence="7 11" id="KW-1133">Transmembrane helix</keyword>
<evidence type="ECO:0000259" key="12">
    <source>
        <dbReference type="Pfam" id="PF02687"/>
    </source>
</evidence>